<gene>
    <name evidence="2" type="ORF">KTC_00290</name>
</gene>
<feature type="region of interest" description="Disordered" evidence="1">
    <location>
        <begin position="114"/>
        <end position="145"/>
    </location>
</feature>
<protein>
    <submittedName>
        <fullName evidence="2">Uncharacterized protein</fullName>
    </submittedName>
</protein>
<evidence type="ECO:0000256" key="1">
    <source>
        <dbReference type="SAM" id="MobiDB-lite"/>
    </source>
</evidence>
<proteinExistence type="predicted"/>
<accession>A0A455SD53</accession>
<dbReference type="EMBL" id="AP019376">
    <property type="protein sequence ID" value="BBH85278.1"/>
    <property type="molecule type" value="Genomic_DNA"/>
</dbReference>
<organism evidence="2">
    <name type="scientific">Thermosporothrix sp. COM3</name>
    <dbReference type="NCBI Taxonomy" id="2490863"/>
    <lineage>
        <taxon>Bacteria</taxon>
        <taxon>Bacillati</taxon>
        <taxon>Chloroflexota</taxon>
        <taxon>Ktedonobacteria</taxon>
        <taxon>Ktedonobacterales</taxon>
        <taxon>Thermosporotrichaceae</taxon>
        <taxon>Thermosporothrix</taxon>
    </lineage>
</organism>
<dbReference type="AlphaFoldDB" id="A0A455SD53"/>
<sequence>MTPHQQHPVQTILLHGKPSVPVAERLRLLHEHQVPFQILESGPVPIGDRLLWRVVISIETQQYIGNAEVNLQAPKHTPDGTHPFECAETSALGRALAFAGFGLLESIASVEEIARPPHTTRAKQSPVTTPPTDAEQPEAQMPHSVSYPDNQFLDWVARSVERDPNRIARICQTYQVSRLEDLSQAQREHLTRLLKREPRTLPSA</sequence>
<reference evidence="2" key="1">
    <citation type="submission" date="2018-12" db="EMBL/GenBank/DDBJ databases">
        <title>Novel natural products biosynthetic potential of the class Ktedonobacteria.</title>
        <authorList>
            <person name="Zheng Y."/>
            <person name="Saitou A."/>
            <person name="Wang C.M."/>
            <person name="Toyoda A."/>
            <person name="Minakuchi Y."/>
            <person name="Sekiguchi Y."/>
            <person name="Ueda K."/>
            <person name="Takano H."/>
            <person name="Sakai Y."/>
            <person name="Yokota A."/>
            <person name="Yabe S."/>
        </authorList>
    </citation>
    <scope>NUCLEOTIDE SEQUENCE</scope>
    <source>
        <strain evidence="2">COM3</strain>
    </source>
</reference>
<name>A0A455SD53_9CHLR</name>
<feature type="compositionally biased region" description="Polar residues" evidence="1">
    <location>
        <begin position="122"/>
        <end position="131"/>
    </location>
</feature>
<evidence type="ECO:0000313" key="2">
    <source>
        <dbReference type="EMBL" id="BBH85278.1"/>
    </source>
</evidence>